<dbReference type="Proteomes" id="UP000680045">
    <property type="component" value="Unassembled WGS sequence"/>
</dbReference>
<comment type="caution">
    <text evidence="2">The sequence shown here is derived from an EMBL/GenBank/DDBJ whole genome shotgun (WGS) entry which is preliminary data.</text>
</comment>
<organism evidence="2 3">
    <name type="scientific">Peribacillus frigoritolerans</name>
    <dbReference type="NCBI Taxonomy" id="450367"/>
    <lineage>
        <taxon>Bacteria</taxon>
        <taxon>Bacillati</taxon>
        <taxon>Bacillota</taxon>
        <taxon>Bacilli</taxon>
        <taxon>Bacillales</taxon>
        <taxon>Bacillaceae</taxon>
        <taxon>Peribacillus</taxon>
    </lineage>
</organism>
<name>A0A941FK22_9BACI</name>
<accession>A0A941FK22</accession>
<sequence>MCETPSGKASPGGGLTGAKAPRRLPERPRKANAWRVDQRTICTNP</sequence>
<reference evidence="2" key="1">
    <citation type="submission" date="2021-04" db="EMBL/GenBank/DDBJ databases">
        <title>Whole genome sequencing of Enterococci isolates from hospitalized patients.</title>
        <authorList>
            <person name="Ogoti B.M."/>
            <person name="Onyambu F.G."/>
        </authorList>
    </citation>
    <scope>NUCLEOTIDE SEQUENCE</scope>
    <source>
        <strain evidence="2">242</strain>
    </source>
</reference>
<evidence type="ECO:0000256" key="1">
    <source>
        <dbReference type="SAM" id="MobiDB-lite"/>
    </source>
</evidence>
<proteinExistence type="predicted"/>
<evidence type="ECO:0000313" key="2">
    <source>
        <dbReference type="EMBL" id="MBR8646123.1"/>
    </source>
</evidence>
<dbReference type="AlphaFoldDB" id="A0A941FK22"/>
<gene>
    <name evidence="2" type="ORF">KEH51_26260</name>
</gene>
<feature type="region of interest" description="Disordered" evidence="1">
    <location>
        <begin position="1"/>
        <end position="45"/>
    </location>
</feature>
<protein>
    <submittedName>
        <fullName evidence="2">Uncharacterized protein</fullName>
    </submittedName>
</protein>
<evidence type="ECO:0000313" key="3">
    <source>
        <dbReference type="Proteomes" id="UP000680045"/>
    </source>
</evidence>
<dbReference type="EMBL" id="JAGTPW010000069">
    <property type="protein sequence ID" value="MBR8646123.1"/>
    <property type="molecule type" value="Genomic_DNA"/>
</dbReference>